<dbReference type="OrthoDB" id="63581at2759"/>
<feature type="transmembrane region" description="Helical" evidence="2">
    <location>
        <begin position="41"/>
        <end position="58"/>
    </location>
</feature>
<feature type="signal peptide" evidence="3">
    <location>
        <begin position="1"/>
        <end position="29"/>
    </location>
</feature>
<accession>A0A167XFX0</accession>
<keyword evidence="2" id="KW-0812">Transmembrane</keyword>
<evidence type="ECO:0000313" key="5">
    <source>
        <dbReference type="Proteomes" id="UP000242877"/>
    </source>
</evidence>
<dbReference type="PANTHER" id="PTHR28008">
    <property type="entry name" value="DOMAIN PROTEIN, PUTATIVE (AFU_ORTHOLOGUE AFUA_3G10980)-RELATED"/>
    <property type="match status" value="1"/>
</dbReference>
<feature type="transmembrane region" description="Helical" evidence="2">
    <location>
        <begin position="65"/>
        <end position="84"/>
    </location>
</feature>
<feature type="transmembrane region" description="Helical" evidence="2">
    <location>
        <begin position="96"/>
        <end position="116"/>
    </location>
</feature>
<feature type="compositionally biased region" description="Acidic residues" evidence="1">
    <location>
        <begin position="196"/>
        <end position="218"/>
    </location>
</feature>
<keyword evidence="2" id="KW-1133">Transmembrane helix</keyword>
<dbReference type="AlphaFoldDB" id="A0A167XFX0"/>
<dbReference type="NCBIfam" id="NF037970">
    <property type="entry name" value="vanZ_1"/>
    <property type="match status" value="1"/>
</dbReference>
<feature type="compositionally biased region" description="Low complexity" evidence="1">
    <location>
        <begin position="175"/>
        <end position="185"/>
    </location>
</feature>
<dbReference type="VEuPathDB" id="FungiDB:AAP_03988"/>
<dbReference type="EMBL" id="AZGZ01000018">
    <property type="protein sequence ID" value="KZZ90038.1"/>
    <property type="molecule type" value="Genomic_DNA"/>
</dbReference>
<feature type="chain" id="PRO_5007894357" evidence="3">
    <location>
        <begin position="30"/>
        <end position="273"/>
    </location>
</feature>
<protein>
    <submittedName>
        <fullName evidence="4">VanZ domain protein</fullName>
    </submittedName>
</protein>
<keyword evidence="5" id="KW-1185">Reference proteome</keyword>
<gene>
    <name evidence="4" type="ORF">AAP_03988</name>
</gene>
<evidence type="ECO:0000256" key="1">
    <source>
        <dbReference type="SAM" id="MobiDB-lite"/>
    </source>
</evidence>
<proteinExistence type="predicted"/>
<feature type="compositionally biased region" description="Basic residues" evidence="1">
    <location>
        <begin position="253"/>
        <end position="273"/>
    </location>
</feature>
<evidence type="ECO:0000256" key="2">
    <source>
        <dbReference type="SAM" id="Phobius"/>
    </source>
</evidence>
<sequence length="273" mass="29970">MRIRYPFAGAFAFLLLLSAYIGLTPHSAANPAIPSQNGDKLLHFFDFFLLTLVFYWVFDTTRRRVLHFTLVVCPGILGIGSEIAQGVLPNGRVFDLWDIVANLLGSGAALATCVWYHRRMIERRRVNRFGSGSPHEGGDGGEEEDLELGQRAPLAQNQDPEDDIDAIAPQETGIVSSVQSQSQSKPKPKPKQTIEQELDNWDENAEDDEDEDDDWDVEGDGKSESNVGEPGPTQSTSDMSLEEGGREQGHGLGHGHGHVHPGHPLPGKKLRAD</sequence>
<evidence type="ECO:0000256" key="3">
    <source>
        <dbReference type="SAM" id="SignalP"/>
    </source>
</evidence>
<comment type="caution">
    <text evidence="4">The sequence shown here is derived from an EMBL/GenBank/DDBJ whole genome shotgun (WGS) entry which is preliminary data.</text>
</comment>
<evidence type="ECO:0000313" key="4">
    <source>
        <dbReference type="EMBL" id="KZZ90038.1"/>
    </source>
</evidence>
<organism evidence="4 5">
    <name type="scientific">Ascosphaera apis ARSEF 7405</name>
    <dbReference type="NCBI Taxonomy" id="392613"/>
    <lineage>
        <taxon>Eukaryota</taxon>
        <taxon>Fungi</taxon>
        <taxon>Dikarya</taxon>
        <taxon>Ascomycota</taxon>
        <taxon>Pezizomycotina</taxon>
        <taxon>Eurotiomycetes</taxon>
        <taxon>Eurotiomycetidae</taxon>
        <taxon>Onygenales</taxon>
        <taxon>Ascosphaeraceae</taxon>
        <taxon>Ascosphaera</taxon>
    </lineage>
</organism>
<name>A0A167XFX0_9EURO</name>
<keyword evidence="3" id="KW-0732">Signal</keyword>
<reference evidence="4 5" key="1">
    <citation type="journal article" date="2016" name="Genome Biol. Evol.">
        <title>Divergent and convergent evolution of fungal pathogenicity.</title>
        <authorList>
            <person name="Shang Y."/>
            <person name="Xiao G."/>
            <person name="Zheng P."/>
            <person name="Cen K."/>
            <person name="Zhan S."/>
            <person name="Wang C."/>
        </authorList>
    </citation>
    <scope>NUCLEOTIDE SEQUENCE [LARGE SCALE GENOMIC DNA]</scope>
    <source>
        <strain evidence="4 5">ARSEF 7405</strain>
    </source>
</reference>
<feature type="region of interest" description="Disordered" evidence="1">
    <location>
        <begin position="175"/>
        <end position="273"/>
    </location>
</feature>
<keyword evidence="2" id="KW-0472">Membrane</keyword>
<dbReference type="PANTHER" id="PTHR28008:SF1">
    <property type="entry name" value="DOMAIN PROTEIN, PUTATIVE (AFU_ORTHOLOGUE AFUA_3G10980)-RELATED"/>
    <property type="match status" value="1"/>
</dbReference>
<dbReference type="Proteomes" id="UP000242877">
    <property type="component" value="Unassembled WGS sequence"/>
</dbReference>